<accession>A0ABW5KQ23</accession>
<dbReference type="Proteomes" id="UP001597472">
    <property type="component" value="Unassembled WGS sequence"/>
</dbReference>
<dbReference type="InterPro" id="IPR025388">
    <property type="entry name" value="Alginate_export_dom"/>
</dbReference>
<organism evidence="3 4">
    <name type="scientific">Bizionia sediminis</name>
    <dbReference type="NCBI Taxonomy" id="1737064"/>
    <lineage>
        <taxon>Bacteria</taxon>
        <taxon>Pseudomonadati</taxon>
        <taxon>Bacteroidota</taxon>
        <taxon>Flavobacteriia</taxon>
        <taxon>Flavobacteriales</taxon>
        <taxon>Flavobacteriaceae</taxon>
        <taxon>Bizionia</taxon>
    </lineage>
</organism>
<name>A0ABW5KQ23_9FLAO</name>
<gene>
    <name evidence="3" type="ORF">ACFSQP_04820</name>
</gene>
<feature type="domain" description="Alginate export" evidence="2">
    <location>
        <begin position="67"/>
        <end position="442"/>
    </location>
</feature>
<evidence type="ECO:0000313" key="3">
    <source>
        <dbReference type="EMBL" id="MFD2551132.1"/>
    </source>
</evidence>
<evidence type="ECO:0000259" key="2">
    <source>
        <dbReference type="Pfam" id="PF13372"/>
    </source>
</evidence>
<dbReference type="Pfam" id="PF13372">
    <property type="entry name" value="Alginate_exp"/>
    <property type="match status" value="1"/>
</dbReference>
<protein>
    <submittedName>
        <fullName evidence="3">Porin</fullName>
    </submittedName>
</protein>
<evidence type="ECO:0000256" key="1">
    <source>
        <dbReference type="SAM" id="SignalP"/>
    </source>
</evidence>
<dbReference type="RefSeq" id="WP_376892236.1">
    <property type="nucleotide sequence ID" value="NZ_JBHULS010000002.1"/>
</dbReference>
<keyword evidence="4" id="KW-1185">Reference proteome</keyword>
<dbReference type="EMBL" id="JBHULS010000002">
    <property type="protein sequence ID" value="MFD2551132.1"/>
    <property type="molecule type" value="Genomic_DNA"/>
</dbReference>
<reference evidence="4" key="1">
    <citation type="journal article" date="2019" name="Int. J. Syst. Evol. Microbiol.">
        <title>The Global Catalogue of Microorganisms (GCM) 10K type strain sequencing project: providing services to taxonomists for standard genome sequencing and annotation.</title>
        <authorList>
            <consortium name="The Broad Institute Genomics Platform"/>
            <consortium name="The Broad Institute Genome Sequencing Center for Infectious Disease"/>
            <person name="Wu L."/>
            <person name="Ma J."/>
        </authorList>
    </citation>
    <scope>NUCLEOTIDE SEQUENCE [LARGE SCALE GENOMIC DNA]</scope>
    <source>
        <strain evidence="4">KCTC 42587</strain>
    </source>
</reference>
<sequence length="455" mass="51975">MKKYVWRFLSFSYTFLPLLCWAQATAQLNKDTLDFSLLRQDDKILIVAPKNAYQKLKAIPLGYNASLSLGGSYRFQTESFINEQFNKNQDQTDYWFLHRGMFHAHLKMASNFELFGELNSSLINSREDISPVQKDALSINQLFARYRVNDRFNVLVGRQNMRFGSGRLVDVREGPNVRLSFDMVQLQYTYTNTKLTGFHAIPVHLQAGVFDNDSFENSETLTGLYWTQNWTTSTHTDLYVLHKKEDNKTWNNGTADDNRTSIGLRHFGNWKGLVYNNEFVYQLGSFGNQNITAWTASFNVEKKFNTAHPFILGVKTEAISGDTNGNDTTLNTFDALYPRGAYFGRVARFGPSNLIDVHPYVETQIGRVAIALDYVAFWRFSQKDGLYNPALILEYPATNNGKFIASQLGAAAAFSATNFLQFTIETSIIFPGNFLKQSNKSDTLLHFVFTTEFKF</sequence>
<evidence type="ECO:0000313" key="4">
    <source>
        <dbReference type="Proteomes" id="UP001597472"/>
    </source>
</evidence>
<proteinExistence type="predicted"/>
<keyword evidence="1" id="KW-0732">Signal</keyword>
<feature type="chain" id="PRO_5045615858" evidence="1">
    <location>
        <begin position="27"/>
        <end position="455"/>
    </location>
</feature>
<comment type="caution">
    <text evidence="3">The sequence shown here is derived from an EMBL/GenBank/DDBJ whole genome shotgun (WGS) entry which is preliminary data.</text>
</comment>
<feature type="signal peptide" evidence="1">
    <location>
        <begin position="1"/>
        <end position="26"/>
    </location>
</feature>